<dbReference type="InterPro" id="IPR000843">
    <property type="entry name" value="HTH_LacI"/>
</dbReference>
<feature type="domain" description="HTH lacI-type" evidence="5">
    <location>
        <begin position="2"/>
        <end position="44"/>
    </location>
</feature>
<dbReference type="PROSITE" id="PS50943">
    <property type="entry name" value="HTH_CROC1"/>
    <property type="match status" value="1"/>
</dbReference>
<dbReference type="CDD" id="cd06267">
    <property type="entry name" value="PBP1_LacI_sugar_binding-like"/>
    <property type="match status" value="1"/>
</dbReference>
<dbReference type="SUPFAM" id="SSF47413">
    <property type="entry name" value="lambda repressor-like DNA-binding domains"/>
    <property type="match status" value="1"/>
</dbReference>
<keyword evidence="1" id="KW-0678">Repressor</keyword>
<dbReference type="EMBL" id="VIRB01000154">
    <property type="protein sequence ID" value="NDO72181.1"/>
    <property type="molecule type" value="Genomic_DNA"/>
</dbReference>
<sequence length="689" mass="76799">MATINDIAKMAGVSASTVSHVVNKTRYVSPEKVEKVEKAIQELDNLPNFIVKKASIQTAQVNKQYILMVIADKKSDFQRRIEQQVDERLKQTGYTLITVECNSDISQMEGFFRILLESNGIAGVLVFPDEKDVLVHRILADAKIPAVVLGREVRDYMADMICTDTMDGAYKAARHLIKKGHERIGFLGRSRERTPQRLDGFKKALKEYGIPEVPEYIYPGLQKEQDVFEVLDRLLGGGRMPTALLIANYAVVIPFLKYIEAHNITCPADISVVCFGCFDWAPLHTPALTTVEQDTGEYAQIAADTLLKRIEHHEYANVPACKSIYQTVTLPTKLVVRSSTCGIGRGPFGEKAASMNELMLSEEEIQSIRLKKATAVISFHYAGKAWMELHLKGIRNIFDNLGISIIGTTDAHFDPQLQCRQLESLRMLEPDIFIAIPTDHKITADAFRRITDSGIRLILISNVPDGLHPGDYVTCVSINEHSHGQNMGHGLGEYMRQHNLKHYGMIVHGADFYATTQRDNAAKQVLSEEYPSLHLCESVSFGKEDEVYKKAGDLVRRYPEIEALYISWDGPAMEVIAALTELGRTDIAIVTSDLDYADALNMAKGGMIKALSAQCPYEQGQAIALAAAKSVLNQTVPPFIGIESVSVTSDNLLKSWKKVFKEEPRQELLQAFKENPNYVSGREYELGAD</sequence>
<dbReference type="Gene3D" id="3.40.50.2300">
    <property type="match status" value="4"/>
</dbReference>
<dbReference type="SMART" id="SM00354">
    <property type="entry name" value="HTH_LACI"/>
    <property type="match status" value="1"/>
</dbReference>
<dbReference type="Pfam" id="PF13377">
    <property type="entry name" value="Peripla_BP_3"/>
    <property type="match status" value="1"/>
</dbReference>
<dbReference type="CDD" id="cd06316">
    <property type="entry name" value="PBP1_ABC_sugar_binding-like"/>
    <property type="match status" value="1"/>
</dbReference>
<name>A0A9X5CD42_9FIRM</name>
<dbReference type="GO" id="GO:0003700">
    <property type="term" value="F:DNA-binding transcription factor activity"/>
    <property type="evidence" value="ECO:0007669"/>
    <property type="project" value="TreeGrafter"/>
</dbReference>
<dbReference type="InterPro" id="IPR046335">
    <property type="entry name" value="LacI/GalR-like_sensor"/>
</dbReference>
<evidence type="ECO:0000256" key="2">
    <source>
        <dbReference type="ARBA" id="ARBA00023015"/>
    </source>
</evidence>
<dbReference type="PANTHER" id="PTHR30146:SF148">
    <property type="entry name" value="HTH-TYPE TRANSCRIPTIONAL REPRESSOR PURR-RELATED"/>
    <property type="match status" value="1"/>
</dbReference>
<feature type="domain" description="HTH cro/C1-type" evidence="6">
    <location>
        <begin position="3"/>
        <end position="46"/>
    </location>
</feature>
<dbReference type="RefSeq" id="WP_004082284.1">
    <property type="nucleotide sequence ID" value="NZ_VIRB01000154.1"/>
</dbReference>
<dbReference type="GO" id="GO:0000976">
    <property type="term" value="F:transcription cis-regulatory region binding"/>
    <property type="evidence" value="ECO:0007669"/>
    <property type="project" value="TreeGrafter"/>
</dbReference>
<dbReference type="InterPro" id="IPR001387">
    <property type="entry name" value="Cro/C1-type_HTH"/>
</dbReference>
<dbReference type="Pfam" id="PF13407">
    <property type="entry name" value="Peripla_BP_4"/>
    <property type="match status" value="1"/>
</dbReference>
<evidence type="ECO:0000313" key="8">
    <source>
        <dbReference type="Proteomes" id="UP000474104"/>
    </source>
</evidence>
<dbReference type="Gene3D" id="1.10.260.40">
    <property type="entry name" value="lambda repressor-like DNA-binding domains"/>
    <property type="match status" value="1"/>
</dbReference>
<dbReference type="InterPro" id="IPR010982">
    <property type="entry name" value="Lambda_DNA-bd_dom_sf"/>
</dbReference>
<keyword evidence="3" id="KW-0238">DNA-binding</keyword>
<protein>
    <submittedName>
        <fullName evidence="7">Substrate-binding domain-containing protein</fullName>
    </submittedName>
</protein>
<dbReference type="CDD" id="cd01392">
    <property type="entry name" value="HTH_LacI"/>
    <property type="match status" value="1"/>
</dbReference>
<dbReference type="Pfam" id="PF00356">
    <property type="entry name" value="LacI"/>
    <property type="match status" value="1"/>
</dbReference>
<evidence type="ECO:0000256" key="4">
    <source>
        <dbReference type="ARBA" id="ARBA00023163"/>
    </source>
</evidence>
<dbReference type="PROSITE" id="PS50932">
    <property type="entry name" value="HTH_LACI_2"/>
    <property type="match status" value="1"/>
</dbReference>
<dbReference type="PRINTS" id="PR00036">
    <property type="entry name" value="HTHLACI"/>
</dbReference>
<dbReference type="AlphaFoldDB" id="A0A9X5CD42"/>
<accession>A0A9X5CD42</accession>
<evidence type="ECO:0000313" key="7">
    <source>
        <dbReference type="EMBL" id="NDO72181.1"/>
    </source>
</evidence>
<dbReference type="OrthoDB" id="369222at2"/>
<keyword evidence="4" id="KW-0804">Transcription</keyword>
<organism evidence="7 8">
    <name type="scientific">Schaedlerella arabinosiphila</name>
    <dbReference type="NCBI Taxonomy" id="2044587"/>
    <lineage>
        <taxon>Bacteria</taxon>
        <taxon>Bacillati</taxon>
        <taxon>Bacillota</taxon>
        <taxon>Clostridia</taxon>
        <taxon>Lachnospirales</taxon>
        <taxon>Lachnospiraceae</taxon>
        <taxon>Schaedlerella</taxon>
    </lineage>
</organism>
<dbReference type="InterPro" id="IPR025997">
    <property type="entry name" value="SBP_2_dom"/>
</dbReference>
<dbReference type="SUPFAM" id="SSF53822">
    <property type="entry name" value="Periplasmic binding protein-like I"/>
    <property type="match status" value="2"/>
</dbReference>
<dbReference type="Proteomes" id="UP000474104">
    <property type="component" value="Unassembled WGS sequence"/>
</dbReference>
<reference evidence="7 8" key="1">
    <citation type="submission" date="2019-07" db="EMBL/GenBank/DDBJ databases">
        <title>Draft genome sequences of 15 bacterial species constituting the stable defined intestinal microbiota of the GM15 gnotobiotic mouse model.</title>
        <authorList>
            <person name="Elie C."/>
            <person name="Mathieu A."/>
            <person name="Saliou A."/>
            <person name="Darnaud M."/>
            <person name="Leulier F."/>
            <person name="Tamellini A."/>
        </authorList>
    </citation>
    <scope>NUCLEOTIDE SEQUENCE [LARGE SCALE GENOMIC DNA]</scope>
    <source>
        <strain evidence="8">ASF 502</strain>
    </source>
</reference>
<keyword evidence="2" id="KW-0805">Transcription regulation</keyword>
<evidence type="ECO:0000259" key="6">
    <source>
        <dbReference type="PROSITE" id="PS50943"/>
    </source>
</evidence>
<evidence type="ECO:0000259" key="5">
    <source>
        <dbReference type="PROSITE" id="PS50932"/>
    </source>
</evidence>
<comment type="caution">
    <text evidence="7">The sequence shown here is derived from an EMBL/GenBank/DDBJ whole genome shotgun (WGS) entry which is preliminary data.</text>
</comment>
<gene>
    <name evidence="7" type="ORF">FMM80_27510</name>
</gene>
<dbReference type="InterPro" id="IPR028082">
    <property type="entry name" value="Peripla_BP_I"/>
</dbReference>
<dbReference type="PANTHER" id="PTHR30146">
    <property type="entry name" value="LACI-RELATED TRANSCRIPTIONAL REPRESSOR"/>
    <property type="match status" value="1"/>
</dbReference>
<evidence type="ECO:0000256" key="1">
    <source>
        <dbReference type="ARBA" id="ARBA00022491"/>
    </source>
</evidence>
<evidence type="ECO:0000256" key="3">
    <source>
        <dbReference type="ARBA" id="ARBA00023125"/>
    </source>
</evidence>
<dbReference type="PROSITE" id="PS00356">
    <property type="entry name" value="HTH_LACI_1"/>
    <property type="match status" value="1"/>
</dbReference>
<proteinExistence type="predicted"/>